<name>K0KKA4_WICCF</name>
<gene>
    <name evidence="1" type="ORF">BN7_1099</name>
</gene>
<dbReference type="EMBL" id="CAIF01000025">
    <property type="protein sequence ID" value="CCH41558.1"/>
    <property type="molecule type" value="Genomic_DNA"/>
</dbReference>
<organism evidence="1 2">
    <name type="scientific">Wickerhamomyces ciferrii (strain ATCC 14091 / BCRC 22168 / CBS 111 / JCM 3599 / NBRC 0793 / NRRL Y-1031 F-60-10)</name>
    <name type="common">Yeast</name>
    <name type="synonym">Pichia ciferrii</name>
    <dbReference type="NCBI Taxonomy" id="1206466"/>
    <lineage>
        <taxon>Eukaryota</taxon>
        <taxon>Fungi</taxon>
        <taxon>Dikarya</taxon>
        <taxon>Ascomycota</taxon>
        <taxon>Saccharomycotina</taxon>
        <taxon>Saccharomycetes</taxon>
        <taxon>Phaffomycetales</taxon>
        <taxon>Wickerhamomycetaceae</taxon>
        <taxon>Wickerhamomyces</taxon>
    </lineage>
</organism>
<dbReference type="InParanoid" id="K0KKA4"/>
<dbReference type="Proteomes" id="UP000009328">
    <property type="component" value="Unassembled WGS sequence"/>
</dbReference>
<dbReference type="AlphaFoldDB" id="K0KKA4"/>
<dbReference type="HOGENOM" id="CLU_631931_0_0_1"/>
<keyword evidence="2" id="KW-1185">Reference proteome</keyword>
<evidence type="ECO:0000313" key="1">
    <source>
        <dbReference type="EMBL" id="CCH41558.1"/>
    </source>
</evidence>
<protein>
    <submittedName>
        <fullName evidence="1">Uncharacterized protein</fullName>
    </submittedName>
</protein>
<sequence>MTIFKKAIRPLSPGDKAKVCVTILEQIQDHASNRRLLEAVLSTVDSQALSMNAINNLAQLVPKIEKSYNAITPVLQAKFAQVFKEHSSDELISKFISNEDAQCGKLLKHILIIMLLKSKRYSEASNIVHRSLQNRSKLSPITIELLVLHLCELNDVDEINKARIILGLAKTQAYPIHARTFSTLLTKAVQLNDYETCYKIQRNIRDRTYVDNGTLIKLAESLVHKGAYQMVWGIEKEIGRKKSFSPEFIERLNIAVVESVAVKEGFTKAWNKLKEIHQGQELFVVDYPYLIKSFVLIKDQDELNFFIHKELNVESDELKKFIINLIVKKMADSGEVKKMLLILKNSPTLRSYIRENVILQLIHGSLVLEDSTILKEVYDLVEELGMKFHEKKTVNLFISAFTGTEYSSYIPKVLDLVAIENFKLRYDINKKLKK</sequence>
<proteinExistence type="predicted"/>
<accession>K0KKA4</accession>
<evidence type="ECO:0000313" key="2">
    <source>
        <dbReference type="Proteomes" id="UP000009328"/>
    </source>
</evidence>
<comment type="caution">
    <text evidence="1">The sequence shown here is derived from an EMBL/GenBank/DDBJ whole genome shotgun (WGS) entry which is preliminary data.</text>
</comment>
<reference evidence="1 2" key="1">
    <citation type="journal article" date="2012" name="Eukaryot. Cell">
        <title>Draft genome sequence of Wickerhamomyces ciferrii NRRL Y-1031 F-60-10.</title>
        <authorList>
            <person name="Schneider J."/>
            <person name="Andrea H."/>
            <person name="Blom J."/>
            <person name="Jaenicke S."/>
            <person name="Ruckert C."/>
            <person name="Schorsch C."/>
            <person name="Szczepanowski R."/>
            <person name="Farwick M."/>
            <person name="Goesmann A."/>
            <person name="Puhler A."/>
            <person name="Schaffer S."/>
            <person name="Tauch A."/>
            <person name="Kohler T."/>
            <person name="Brinkrolf K."/>
        </authorList>
    </citation>
    <scope>NUCLEOTIDE SEQUENCE [LARGE SCALE GENOMIC DNA]</scope>
    <source>
        <strain evidence="2">ATCC 14091 / BCRC 22168 / CBS 111 / JCM 3599 / NBRC 0793 / NRRL Y-1031 F-60-10</strain>
    </source>
</reference>